<evidence type="ECO:0000256" key="4">
    <source>
        <dbReference type="ARBA" id="ARBA00022617"/>
    </source>
</evidence>
<dbReference type="PANTHER" id="PTHR10106:SF43">
    <property type="entry name" value="CYTOCHROME B561 FAMILY PROTEIN, EXPRESSED"/>
    <property type="match status" value="1"/>
</dbReference>
<feature type="transmembrane region" description="Helical" evidence="12">
    <location>
        <begin position="9"/>
        <end position="35"/>
    </location>
</feature>
<keyword evidence="5 12" id="KW-0812">Transmembrane</keyword>
<evidence type="ECO:0000256" key="1">
    <source>
        <dbReference type="ARBA" id="ARBA00001970"/>
    </source>
</evidence>
<dbReference type="EMBL" id="JAUJYO010000006">
    <property type="protein sequence ID" value="KAK1315025.1"/>
    <property type="molecule type" value="Genomic_DNA"/>
</dbReference>
<dbReference type="Pfam" id="PF03188">
    <property type="entry name" value="Cytochrom_B561"/>
    <property type="match status" value="1"/>
</dbReference>
<evidence type="ECO:0000259" key="13">
    <source>
        <dbReference type="PROSITE" id="PS50939"/>
    </source>
</evidence>
<evidence type="ECO:0000256" key="6">
    <source>
        <dbReference type="ARBA" id="ARBA00022723"/>
    </source>
</evidence>
<protein>
    <submittedName>
        <fullName evidence="14">Ascorbate-specific transmembrane electron transporter 1</fullName>
    </submittedName>
</protein>
<dbReference type="GO" id="GO:0016020">
    <property type="term" value="C:membrane"/>
    <property type="evidence" value="ECO:0007669"/>
    <property type="project" value="UniProtKB-SubCell"/>
</dbReference>
<keyword evidence="9" id="KW-0408">Iron</keyword>
<dbReference type="FunFam" id="1.20.120.1770:FF:000001">
    <property type="entry name" value="Cytochrome b reductase 1"/>
    <property type="match status" value="1"/>
</dbReference>
<evidence type="ECO:0000313" key="15">
    <source>
        <dbReference type="Proteomes" id="UP001180020"/>
    </source>
</evidence>
<dbReference type="GO" id="GO:0046872">
    <property type="term" value="F:metal ion binding"/>
    <property type="evidence" value="ECO:0007669"/>
    <property type="project" value="UniProtKB-KW"/>
</dbReference>
<reference evidence="14" key="2">
    <citation type="submission" date="2023-06" db="EMBL/GenBank/DDBJ databases">
        <authorList>
            <person name="Ma L."/>
            <person name="Liu K.-W."/>
            <person name="Li Z."/>
            <person name="Hsiao Y.-Y."/>
            <person name="Qi Y."/>
            <person name="Fu T."/>
            <person name="Tang G."/>
            <person name="Zhang D."/>
            <person name="Sun W.-H."/>
            <person name="Liu D.-K."/>
            <person name="Li Y."/>
            <person name="Chen G.-Z."/>
            <person name="Liu X.-D."/>
            <person name="Liao X.-Y."/>
            <person name="Jiang Y.-T."/>
            <person name="Yu X."/>
            <person name="Hao Y."/>
            <person name="Huang J."/>
            <person name="Zhao X.-W."/>
            <person name="Ke S."/>
            <person name="Chen Y.-Y."/>
            <person name="Wu W.-L."/>
            <person name="Hsu J.-L."/>
            <person name="Lin Y.-F."/>
            <person name="Huang M.-D."/>
            <person name="Li C.-Y."/>
            <person name="Huang L."/>
            <person name="Wang Z.-W."/>
            <person name="Zhao X."/>
            <person name="Zhong W.-Y."/>
            <person name="Peng D.-H."/>
            <person name="Ahmad S."/>
            <person name="Lan S."/>
            <person name="Zhang J.-S."/>
            <person name="Tsai W.-C."/>
            <person name="Van De Peer Y."/>
            <person name="Liu Z.-J."/>
        </authorList>
    </citation>
    <scope>NUCLEOTIDE SEQUENCE</scope>
    <source>
        <strain evidence="14">CP</strain>
        <tissue evidence="14">Leaves</tissue>
    </source>
</reference>
<proteinExistence type="predicted"/>
<comment type="function">
    <text evidence="11">Two-heme-containing cytochrome. Catalyzes ascorbate-dependent trans-membrane electron transfer by utilizing a concerted H(+)/e(-) transfer mechanism.</text>
</comment>
<feature type="transmembrane region" description="Helical" evidence="12">
    <location>
        <begin position="55"/>
        <end position="75"/>
    </location>
</feature>
<comment type="caution">
    <text evidence="14">The sequence shown here is derived from an EMBL/GenBank/DDBJ whole genome shotgun (WGS) entry which is preliminary data.</text>
</comment>
<evidence type="ECO:0000256" key="11">
    <source>
        <dbReference type="ARBA" id="ARBA00053762"/>
    </source>
</evidence>
<dbReference type="AlphaFoldDB" id="A0AAV9ENA9"/>
<dbReference type="InterPro" id="IPR006593">
    <property type="entry name" value="Cyt_b561/ferric_Rdtase_TM"/>
</dbReference>
<evidence type="ECO:0000313" key="14">
    <source>
        <dbReference type="EMBL" id="KAK1315025.1"/>
    </source>
</evidence>
<name>A0AAV9ENA9_ACOCL</name>
<feature type="transmembrane region" description="Helical" evidence="12">
    <location>
        <begin position="87"/>
        <end position="108"/>
    </location>
</feature>
<comment type="cofactor">
    <cofactor evidence="1">
        <name>heme b</name>
        <dbReference type="ChEBI" id="CHEBI:60344"/>
    </cofactor>
</comment>
<sequence>MAAKDGSRFLVSATPVTVIAHLFGVASVKLMLVWILHFRGGASLTSDNKEQLFNVISLALFFNQLLKLVSAAMAYKIVPGTRKAQRFVHMALLLISLSMAAFGLYIVFKFQHDIGMPNMYSVHSWLGMGTVCLFALQWFIGFFAFLFPGAQWMTRARLLPWHAFFGFVIFAMAICSAETGLIQKFIFIGLFRGSEALIVNFIGLTTLLFGISVGLAIILPCSY</sequence>
<organism evidence="14 15">
    <name type="scientific">Acorus calamus</name>
    <name type="common">Sweet flag</name>
    <dbReference type="NCBI Taxonomy" id="4465"/>
    <lineage>
        <taxon>Eukaryota</taxon>
        <taxon>Viridiplantae</taxon>
        <taxon>Streptophyta</taxon>
        <taxon>Embryophyta</taxon>
        <taxon>Tracheophyta</taxon>
        <taxon>Spermatophyta</taxon>
        <taxon>Magnoliopsida</taxon>
        <taxon>Liliopsida</taxon>
        <taxon>Acoraceae</taxon>
        <taxon>Acorus</taxon>
    </lineage>
</organism>
<feature type="domain" description="Cytochrome b561" evidence="13">
    <location>
        <begin position="19"/>
        <end position="218"/>
    </location>
</feature>
<dbReference type="InterPro" id="IPR043205">
    <property type="entry name" value="CYB561/CYBRD1-like"/>
</dbReference>
<comment type="subcellular location">
    <subcellularLocation>
        <location evidence="2">Membrane</location>
        <topology evidence="2">Multi-pass membrane protein</topology>
    </subcellularLocation>
</comment>
<dbReference type="GO" id="GO:0016491">
    <property type="term" value="F:oxidoreductase activity"/>
    <property type="evidence" value="ECO:0007669"/>
    <property type="project" value="InterPro"/>
</dbReference>
<keyword evidence="6" id="KW-0479">Metal-binding</keyword>
<evidence type="ECO:0000256" key="5">
    <source>
        <dbReference type="ARBA" id="ARBA00022692"/>
    </source>
</evidence>
<keyword evidence="4" id="KW-0349">Heme</keyword>
<evidence type="ECO:0000256" key="10">
    <source>
        <dbReference type="ARBA" id="ARBA00023136"/>
    </source>
</evidence>
<evidence type="ECO:0000256" key="2">
    <source>
        <dbReference type="ARBA" id="ARBA00004141"/>
    </source>
</evidence>
<evidence type="ECO:0000256" key="9">
    <source>
        <dbReference type="ARBA" id="ARBA00023004"/>
    </source>
</evidence>
<dbReference type="SMART" id="SM00665">
    <property type="entry name" value="B561"/>
    <property type="match status" value="1"/>
</dbReference>
<keyword evidence="10 12" id="KW-0472">Membrane</keyword>
<feature type="transmembrane region" description="Helical" evidence="12">
    <location>
        <begin position="197"/>
        <end position="219"/>
    </location>
</feature>
<gene>
    <name evidence="14" type="ORF">QJS10_CPA06g02301</name>
</gene>
<keyword evidence="8 12" id="KW-1133">Transmembrane helix</keyword>
<keyword evidence="7" id="KW-0249">Electron transport</keyword>
<keyword evidence="15" id="KW-1185">Reference proteome</keyword>
<evidence type="ECO:0000256" key="8">
    <source>
        <dbReference type="ARBA" id="ARBA00022989"/>
    </source>
</evidence>
<feature type="transmembrane region" description="Helical" evidence="12">
    <location>
        <begin position="128"/>
        <end position="147"/>
    </location>
</feature>
<keyword evidence="3" id="KW-0813">Transport</keyword>
<dbReference type="PROSITE" id="PS50939">
    <property type="entry name" value="CYTOCHROME_B561"/>
    <property type="match status" value="1"/>
</dbReference>
<accession>A0AAV9ENA9</accession>
<dbReference type="Gene3D" id="1.20.120.1770">
    <property type="match status" value="1"/>
</dbReference>
<dbReference type="PANTHER" id="PTHR10106">
    <property type="entry name" value="CYTOCHROME B561-RELATED"/>
    <property type="match status" value="1"/>
</dbReference>
<evidence type="ECO:0000256" key="3">
    <source>
        <dbReference type="ARBA" id="ARBA00022448"/>
    </source>
</evidence>
<evidence type="ECO:0000256" key="7">
    <source>
        <dbReference type="ARBA" id="ARBA00022982"/>
    </source>
</evidence>
<dbReference type="Proteomes" id="UP001180020">
    <property type="component" value="Unassembled WGS sequence"/>
</dbReference>
<feature type="transmembrane region" description="Helical" evidence="12">
    <location>
        <begin position="159"/>
        <end position="191"/>
    </location>
</feature>
<reference evidence="14" key="1">
    <citation type="journal article" date="2023" name="Nat. Commun.">
        <title>Diploid and tetraploid genomes of Acorus and the evolution of monocots.</title>
        <authorList>
            <person name="Ma L."/>
            <person name="Liu K.W."/>
            <person name="Li Z."/>
            <person name="Hsiao Y.Y."/>
            <person name="Qi Y."/>
            <person name="Fu T."/>
            <person name="Tang G.D."/>
            <person name="Zhang D."/>
            <person name="Sun W.H."/>
            <person name="Liu D.K."/>
            <person name="Li Y."/>
            <person name="Chen G.Z."/>
            <person name="Liu X.D."/>
            <person name="Liao X.Y."/>
            <person name="Jiang Y.T."/>
            <person name="Yu X."/>
            <person name="Hao Y."/>
            <person name="Huang J."/>
            <person name="Zhao X.W."/>
            <person name="Ke S."/>
            <person name="Chen Y.Y."/>
            <person name="Wu W.L."/>
            <person name="Hsu J.L."/>
            <person name="Lin Y.F."/>
            <person name="Huang M.D."/>
            <person name="Li C.Y."/>
            <person name="Huang L."/>
            <person name="Wang Z.W."/>
            <person name="Zhao X."/>
            <person name="Zhong W.Y."/>
            <person name="Peng D.H."/>
            <person name="Ahmad S."/>
            <person name="Lan S."/>
            <person name="Zhang J.S."/>
            <person name="Tsai W.C."/>
            <person name="Van de Peer Y."/>
            <person name="Liu Z.J."/>
        </authorList>
    </citation>
    <scope>NUCLEOTIDE SEQUENCE</scope>
    <source>
        <strain evidence="14">CP</strain>
    </source>
</reference>
<evidence type="ECO:0000256" key="12">
    <source>
        <dbReference type="SAM" id="Phobius"/>
    </source>
</evidence>